<evidence type="ECO:0000256" key="1">
    <source>
        <dbReference type="ARBA" id="ARBA00004123"/>
    </source>
</evidence>
<feature type="domain" description="C2H2-type" evidence="7">
    <location>
        <begin position="35"/>
        <end position="62"/>
    </location>
</feature>
<evidence type="ECO:0000256" key="6">
    <source>
        <dbReference type="PROSITE-ProRule" id="PRU00042"/>
    </source>
</evidence>
<evidence type="ECO:0000256" key="5">
    <source>
        <dbReference type="ARBA" id="ARBA00023242"/>
    </source>
</evidence>
<evidence type="ECO:0000256" key="4">
    <source>
        <dbReference type="ARBA" id="ARBA00022833"/>
    </source>
</evidence>
<evidence type="ECO:0000256" key="2">
    <source>
        <dbReference type="ARBA" id="ARBA00022723"/>
    </source>
</evidence>
<keyword evidence="5" id="KW-0539">Nucleus</keyword>
<evidence type="ECO:0000313" key="9">
    <source>
        <dbReference type="Proteomes" id="UP001202328"/>
    </source>
</evidence>
<keyword evidence="3 6" id="KW-0863">Zinc-finger</keyword>
<organism evidence="8 9">
    <name type="scientific">Papaver atlanticum</name>
    <dbReference type="NCBI Taxonomy" id="357466"/>
    <lineage>
        <taxon>Eukaryota</taxon>
        <taxon>Viridiplantae</taxon>
        <taxon>Streptophyta</taxon>
        <taxon>Embryophyta</taxon>
        <taxon>Tracheophyta</taxon>
        <taxon>Spermatophyta</taxon>
        <taxon>Magnoliopsida</taxon>
        <taxon>Ranunculales</taxon>
        <taxon>Papaveraceae</taxon>
        <taxon>Papaveroideae</taxon>
        <taxon>Papaver</taxon>
    </lineage>
</organism>
<comment type="subcellular location">
    <subcellularLocation>
        <location evidence="1">Nucleus</location>
    </subcellularLocation>
</comment>
<dbReference type="AlphaFoldDB" id="A0AAD4SLL8"/>
<keyword evidence="4" id="KW-0862">Zinc</keyword>
<accession>A0AAD4SLL8</accession>
<dbReference type="GO" id="GO:0005634">
    <property type="term" value="C:nucleus"/>
    <property type="evidence" value="ECO:0007669"/>
    <property type="project" value="UniProtKB-SubCell"/>
</dbReference>
<dbReference type="PROSITE" id="PS50157">
    <property type="entry name" value="ZINC_FINGER_C2H2_2"/>
    <property type="match status" value="1"/>
</dbReference>
<dbReference type="EMBL" id="JAJJMB010009474">
    <property type="protein sequence ID" value="KAI3913410.1"/>
    <property type="molecule type" value="Genomic_DNA"/>
</dbReference>
<dbReference type="PANTHER" id="PTHR47287">
    <property type="entry name" value="C2H2 AND C2HC ZINC FINGERS SUPERFAMILY PROTEIN"/>
    <property type="match status" value="1"/>
</dbReference>
<dbReference type="GO" id="GO:0008270">
    <property type="term" value="F:zinc ion binding"/>
    <property type="evidence" value="ECO:0007669"/>
    <property type="project" value="UniProtKB-KW"/>
</dbReference>
<dbReference type="PROSITE" id="PS00028">
    <property type="entry name" value="ZINC_FINGER_C2H2_1"/>
    <property type="match status" value="1"/>
</dbReference>
<name>A0AAD4SLL8_9MAGN</name>
<gene>
    <name evidence="8" type="ORF">MKW98_003889</name>
</gene>
<evidence type="ECO:0000256" key="3">
    <source>
        <dbReference type="ARBA" id="ARBA00022771"/>
    </source>
</evidence>
<protein>
    <recommendedName>
        <fullName evidence="7">C2H2-type domain-containing protein</fullName>
    </recommendedName>
</protein>
<keyword evidence="9" id="KW-1185">Reference proteome</keyword>
<dbReference type="GO" id="GO:0009788">
    <property type="term" value="P:negative regulation of abscisic acid-activated signaling pathway"/>
    <property type="evidence" value="ECO:0007669"/>
    <property type="project" value="InterPro"/>
</dbReference>
<proteinExistence type="predicted"/>
<dbReference type="Proteomes" id="UP001202328">
    <property type="component" value="Unassembled WGS sequence"/>
</dbReference>
<sequence>MSFRDYCFDKSVDSDDKRRKSVEASHFDRMKTYTFLCSYCHRKYHSAQALGGHQNAHKRERSATLAALTNSGYHKHRQHNNQGRRHHNHPTATATSMHTQAYMSSSSLFSSPLPAIDKPSLGILVQSMVEKPISYVLPSSAGGTSHLCVNQEQFPLQQAAQLSDYTCQLTDGSEGVNNYSAAGSSLSLTPPDEGTTMLDLSLKL</sequence>
<dbReference type="InterPro" id="IPR013087">
    <property type="entry name" value="Znf_C2H2_type"/>
</dbReference>
<comment type="caution">
    <text evidence="8">The sequence shown here is derived from an EMBL/GenBank/DDBJ whole genome shotgun (WGS) entry which is preliminary data.</text>
</comment>
<evidence type="ECO:0000313" key="8">
    <source>
        <dbReference type="EMBL" id="KAI3913410.1"/>
    </source>
</evidence>
<dbReference type="PANTHER" id="PTHR47287:SF15">
    <property type="entry name" value="ZINC FINGER PROTEIN 3-LIKE"/>
    <property type="match status" value="1"/>
</dbReference>
<dbReference type="InterPro" id="IPR044246">
    <property type="entry name" value="ZFP3-like"/>
</dbReference>
<reference evidence="8" key="1">
    <citation type="submission" date="2022-04" db="EMBL/GenBank/DDBJ databases">
        <title>A functionally conserved STORR gene fusion in Papaver species that diverged 16.8 million years ago.</title>
        <authorList>
            <person name="Catania T."/>
        </authorList>
    </citation>
    <scope>NUCLEOTIDE SEQUENCE</scope>
    <source>
        <strain evidence="8">S-188037</strain>
    </source>
</reference>
<evidence type="ECO:0000259" key="7">
    <source>
        <dbReference type="PROSITE" id="PS50157"/>
    </source>
</evidence>
<keyword evidence="2" id="KW-0479">Metal-binding</keyword>